<dbReference type="InterPro" id="IPR050659">
    <property type="entry name" value="Peptidase_M24B"/>
</dbReference>
<dbReference type="Gene3D" id="3.90.230.10">
    <property type="entry name" value="Creatinase/methionine aminopeptidase superfamily"/>
    <property type="match status" value="1"/>
</dbReference>
<gene>
    <name evidence="1" type="ORF">Theba_2673</name>
</gene>
<protein>
    <submittedName>
        <fullName evidence="1">Xaa-Pro aminopeptidase</fullName>
    </submittedName>
</protein>
<proteinExistence type="predicted"/>
<dbReference type="SUPFAM" id="SSF55920">
    <property type="entry name" value="Creatinase/aminopeptidase"/>
    <property type="match status" value="1"/>
</dbReference>
<dbReference type="PANTHER" id="PTHR46112:SF2">
    <property type="entry name" value="XAA-PRO AMINOPEPTIDASE P-RELATED"/>
    <property type="match status" value="1"/>
</dbReference>
<sequence length="370" mass="42311">MLIEEFRRRIDGLREEISSRGAGAFLISKCCNFSWVTFGARSHITLNSTEGEASVLVTLDRVYIITNNIEKQRIQEVEFHEELLGEFGFLEYNWFETYGEKRLIDNLLKGKLLSDTGRYDSEYVDLTEMRTVLSVYEIETYRALGRDCDDIFSSIIPGLKRNMTELEVQGLFYEAMSKRDIEPILTLVFSEDSSLSYRHNLSRNVKLDRRGFVSICARRRGLIVSSSRSFMFEPVEEISLQHERNCFVDAVAIDSSKPGERLSNVFEKLVEAYEHVGRGGEWKLHHQGGVAGYLPREVHGNLKSDFILKRGNAVAWNPTIRGTKSEDTVLIGDFGDSNISFPQTSSWPELKYEFDGSTVRRPAILLVDKV</sequence>
<accession>I2F8L9</accession>
<dbReference type="Proteomes" id="UP000002881">
    <property type="component" value="Chromosome"/>
</dbReference>
<dbReference type="GO" id="GO:0004177">
    <property type="term" value="F:aminopeptidase activity"/>
    <property type="evidence" value="ECO:0007669"/>
    <property type="project" value="UniProtKB-KW"/>
</dbReference>
<dbReference type="GeneID" id="87108372"/>
<dbReference type="HOGENOM" id="CLU_053687_0_0_0"/>
<dbReference type="KEGG" id="mpg:Theba_2673"/>
<organism evidence="1 2">
    <name type="scientific">Mesotoga prima MesG1.Ag.4.2</name>
    <dbReference type="NCBI Taxonomy" id="660470"/>
    <lineage>
        <taxon>Bacteria</taxon>
        <taxon>Thermotogati</taxon>
        <taxon>Thermotogota</taxon>
        <taxon>Thermotogae</taxon>
        <taxon>Kosmotogales</taxon>
        <taxon>Kosmotogaceae</taxon>
        <taxon>Mesotoga</taxon>
    </lineage>
</organism>
<dbReference type="InterPro" id="IPR029149">
    <property type="entry name" value="Creatin/AminoP/Spt16_N"/>
</dbReference>
<reference evidence="1 2" key="1">
    <citation type="journal article" date="2012" name="Genome Biol. Evol.">
        <title>Genome Sequence of the Mesophilic Thermotogales Bacterium Mesotoga prima MesG1.Ag.4.2 Reveals the Largest Thermotogales Genome To Date.</title>
        <authorList>
            <person name="Zhaxybayeva O."/>
            <person name="Swithers K.S."/>
            <person name="Foght J."/>
            <person name="Green A.G."/>
            <person name="Bruce D."/>
            <person name="Detter C."/>
            <person name="Han S."/>
            <person name="Teshima H."/>
            <person name="Han J."/>
            <person name="Woyke T."/>
            <person name="Pitluck S."/>
            <person name="Nolan M."/>
            <person name="Ivanova N."/>
            <person name="Pati A."/>
            <person name="Land M.L."/>
            <person name="Dlutek M."/>
            <person name="Doolittle W.F."/>
            <person name="Noll K.M."/>
            <person name="Nesbo C.L."/>
        </authorList>
    </citation>
    <scope>NUCLEOTIDE SEQUENCE [LARGE SCALE GENOMIC DNA]</scope>
    <source>
        <strain evidence="2">mesG1.Ag.4.2</strain>
    </source>
</reference>
<dbReference type="InterPro" id="IPR036005">
    <property type="entry name" value="Creatinase/aminopeptidase-like"/>
</dbReference>
<dbReference type="EMBL" id="CP003532">
    <property type="protein sequence ID" value="AFK08272.1"/>
    <property type="molecule type" value="Genomic_DNA"/>
</dbReference>
<keyword evidence="1" id="KW-0378">Hydrolase</keyword>
<dbReference type="AlphaFoldDB" id="I2F8L9"/>
<dbReference type="PANTHER" id="PTHR46112">
    <property type="entry name" value="AMINOPEPTIDASE"/>
    <property type="match status" value="1"/>
</dbReference>
<dbReference type="STRING" id="660470.Theba_2673"/>
<keyword evidence="1" id="KW-0645">Protease</keyword>
<dbReference type="RefSeq" id="WP_014731968.1">
    <property type="nucleotide sequence ID" value="NC_017934.1"/>
</dbReference>
<evidence type="ECO:0000313" key="1">
    <source>
        <dbReference type="EMBL" id="AFK08272.1"/>
    </source>
</evidence>
<name>I2F8L9_9BACT</name>
<dbReference type="eggNOG" id="COG0006">
    <property type="taxonomic scope" value="Bacteria"/>
</dbReference>
<keyword evidence="2" id="KW-1185">Reference proteome</keyword>
<keyword evidence="1" id="KW-0031">Aminopeptidase</keyword>
<dbReference type="SUPFAM" id="SSF53092">
    <property type="entry name" value="Creatinase/prolidase N-terminal domain"/>
    <property type="match status" value="1"/>
</dbReference>
<evidence type="ECO:0000313" key="2">
    <source>
        <dbReference type="Proteomes" id="UP000002881"/>
    </source>
</evidence>